<name>B3RR46_TRIAD</name>
<dbReference type="eggNOG" id="KOG0834">
    <property type="taxonomic scope" value="Eukaryota"/>
</dbReference>
<dbReference type="Pfam" id="PF00134">
    <property type="entry name" value="Cyclin_N"/>
    <property type="match status" value="1"/>
</dbReference>
<evidence type="ECO:0000256" key="2">
    <source>
        <dbReference type="ARBA" id="ARBA00019501"/>
    </source>
</evidence>
<dbReference type="InterPro" id="IPR048053">
    <property type="entry name" value="Cyclin-Q_second_cyclin_box"/>
</dbReference>
<dbReference type="HOGENOM" id="CLU_022000_2_0_1"/>
<feature type="domain" description="Cyclin-like" evidence="6">
    <location>
        <begin position="149"/>
        <end position="247"/>
    </location>
</feature>
<dbReference type="CDD" id="cd20535">
    <property type="entry name" value="CYCLIN_CCNM_CCNQ_rpt2"/>
    <property type="match status" value="1"/>
</dbReference>
<dbReference type="SUPFAM" id="SSF47954">
    <property type="entry name" value="Cyclin-like"/>
    <property type="match status" value="2"/>
</dbReference>
<organism evidence="7 8">
    <name type="scientific">Trichoplax adhaerens</name>
    <name type="common">Trichoplax reptans</name>
    <dbReference type="NCBI Taxonomy" id="10228"/>
    <lineage>
        <taxon>Eukaryota</taxon>
        <taxon>Metazoa</taxon>
        <taxon>Placozoa</taxon>
        <taxon>Uniplacotomia</taxon>
        <taxon>Trichoplacea</taxon>
        <taxon>Trichoplacidae</taxon>
        <taxon>Trichoplax</taxon>
    </lineage>
</organism>
<dbReference type="InterPro" id="IPR013763">
    <property type="entry name" value="Cyclin-like_dom"/>
</dbReference>
<dbReference type="InterPro" id="IPR006671">
    <property type="entry name" value="Cyclin_N"/>
</dbReference>
<dbReference type="GO" id="GO:0005634">
    <property type="term" value="C:nucleus"/>
    <property type="evidence" value="ECO:0000318"/>
    <property type="project" value="GO_Central"/>
</dbReference>
<feature type="domain" description="Cyclin-like" evidence="6">
    <location>
        <begin position="38"/>
        <end position="136"/>
    </location>
</feature>
<gene>
    <name evidence="7" type="ORF">TRIADDRAFT_54106</name>
</gene>
<dbReference type="STRING" id="10228.B3RR46"/>
<evidence type="ECO:0000256" key="4">
    <source>
        <dbReference type="ARBA" id="ARBA00032419"/>
    </source>
</evidence>
<dbReference type="CTD" id="6752024"/>
<dbReference type="PANTHER" id="PTHR10026">
    <property type="entry name" value="CYCLIN"/>
    <property type="match status" value="1"/>
</dbReference>
<evidence type="ECO:0000256" key="1">
    <source>
        <dbReference type="ARBA" id="ARBA00010390"/>
    </source>
</evidence>
<sequence length="248" mass="28799">MADGGEKSKVVMPPVVKISAQQLIEDKDHWPEYLKIGKFIAESGIKLKLGSVVIARAATIYHRFYFLCDISQFDRYLVAVTCLYLASKVEDTPRRARDVITTSYKVLHKEKPILKVDSFYWQLRDSVVNFELFMLRMLKFDVSSELPHKYLLHYLKSLQDWCGESNWTTNHINQLCWQLLQDTSLLPFILLYPPSVIATAVIYLAVKCNNIEVPSEGSTKPWWNVFSPNLNEEGLQQLCYKFMELYDT</sequence>
<proteinExistence type="inferred from homology"/>
<dbReference type="InterPro" id="IPR048055">
    <property type="entry name" value="Cyclin-Q_first_cyclin_box"/>
</dbReference>
<dbReference type="PhylomeDB" id="B3RR46"/>
<evidence type="ECO:0000256" key="3">
    <source>
        <dbReference type="ARBA" id="ARBA00023127"/>
    </source>
</evidence>
<dbReference type="SMART" id="SM00385">
    <property type="entry name" value="CYCLIN"/>
    <property type="match status" value="2"/>
</dbReference>
<dbReference type="GO" id="GO:0006357">
    <property type="term" value="P:regulation of transcription by RNA polymerase II"/>
    <property type="evidence" value="ECO:0007669"/>
    <property type="project" value="InterPro"/>
</dbReference>
<dbReference type="Pfam" id="PF21797">
    <property type="entry name" value="CycT2-like_C"/>
    <property type="match status" value="1"/>
</dbReference>
<dbReference type="FunCoup" id="B3RR46">
    <property type="interactions" value="770"/>
</dbReference>
<dbReference type="Proteomes" id="UP000009022">
    <property type="component" value="Unassembled WGS sequence"/>
</dbReference>
<dbReference type="KEGG" id="tad:TRIADDRAFT_54106"/>
<protein>
    <recommendedName>
        <fullName evidence="2">Cyclin-Q</fullName>
    </recommendedName>
    <alternativeName>
        <fullName evidence="4">Cyclin-related protein FAM58A</fullName>
    </alternativeName>
</protein>
<dbReference type="Gene3D" id="1.10.472.10">
    <property type="entry name" value="Cyclin-like"/>
    <property type="match status" value="2"/>
</dbReference>
<dbReference type="RefSeq" id="XP_002110275.1">
    <property type="nucleotide sequence ID" value="XM_002110239.1"/>
</dbReference>
<keyword evidence="3 5" id="KW-0195">Cyclin</keyword>
<evidence type="ECO:0000256" key="5">
    <source>
        <dbReference type="RuleBase" id="RU000383"/>
    </source>
</evidence>
<dbReference type="OMA" id="HVESNKA"/>
<evidence type="ECO:0000313" key="7">
    <source>
        <dbReference type="EMBL" id="EDV26279.1"/>
    </source>
</evidence>
<keyword evidence="8" id="KW-1185">Reference proteome</keyword>
<dbReference type="CDD" id="cd20534">
    <property type="entry name" value="CYCLIN_CCNM_CCNQ_rpt1"/>
    <property type="match status" value="1"/>
</dbReference>
<dbReference type="InParanoid" id="B3RR46"/>
<dbReference type="GeneID" id="6752024"/>
<evidence type="ECO:0000259" key="6">
    <source>
        <dbReference type="SMART" id="SM00385"/>
    </source>
</evidence>
<dbReference type="AlphaFoldDB" id="B3RR46"/>
<dbReference type="OrthoDB" id="79090at2759"/>
<dbReference type="EMBL" id="DS985243">
    <property type="protein sequence ID" value="EDV26279.1"/>
    <property type="molecule type" value="Genomic_DNA"/>
</dbReference>
<dbReference type="InterPro" id="IPR036915">
    <property type="entry name" value="Cyclin-like_sf"/>
</dbReference>
<comment type="similarity">
    <text evidence="1">Belongs to the cyclin family. Cyclin-like FAM58 subfamily.</text>
</comment>
<evidence type="ECO:0000313" key="8">
    <source>
        <dbReference type="Proteomes" id="UP000009022"/>
    </source>
</evidence>
<dbReference type="InterPro" id="IPR043198">
    <property type="entry name" value="Cyclin/Ssn8"/>
</dbReference>
<dbReference type="GO" id="GO:0016538">
    <property type="term" value="F:cyclin-dependent protein serine/threonine kinase regulator activity"/>
    <property type="evidence" value="ECO:0000318"/>
    <property type="project" value="GO_Central"/>
</dbReference>
<accession>B3RR46</accession>
<reference evidence="7 8" key="1">
    <citation type="journal article" date="2008" name="Nature">
        <title>The Trichoplax genome and the nature of placozoans.</title>
        <authorList>
            <person name="Srivastava M."/>
            <person name="Begovic E."/>
            <person name="Chapman J."/>
            <person name="Putnam N.H."/>
            <person name="Hellsten U."/>
            <person name="Kawashima T."/>
            <person name="Kuo A."/>
            <person name="Mitros T."/>
            <person name="Salamov A."/>
            <person name="Carpenter M.L."/>
            <person name="Signorovitch A.Y."/>
            <person name="Moreno M.A."/>
            <person name="Kamm K."/>
            <person name="Grimwood J."/>
            <person name="Schmutz J."/>
            <person name="Shapiro H."/>
            <person name="Grigoriev I.V."/>
            <person name="Buss L.W."/>
            <person name="Schierwater B."/>
            <person name="Dellaporta S.L."/>
            <person name="Rokhsar D.S."/>
        </authorList>
    </citation>
    <scope>NUCLEOTIDE SEQUENCE [LARGE SCALE GENOMIC DNA]</scope>
    <source>
        <strain evidence="7 8">Grell-BS-1999</strain>
    </source>
</reference>